<feature type="transmembrane region" description="Helical" evidence="8">
    <location>
        <begin position="192"/>
        <end position="217"/>
    </location>
</feature>
<keyword evidence="2" id="KW-0813">Transport</keyword>
<keyword evidence="4 8" id="KW-0812">Transmembrane</keyword>
<evidence type="ECO:0000256" key="3">
    <source>
        <dbReference type="ARBA" id="ARBA00022475"/>
    </source>
</evidence>
<dbReference type="InterPro" id="IPR036458">
    <property type="entry name" value="Na:dicarbo_symporter_sf"/>
</dbReference>
<gene>
    <name evidence="9" type="ORF">AWN73_15040</name>
</gene>
<dbReference type="RefSeq" id="WP_043664178.1">
    <property type="nucleotide sequence ID" value="NZ_JSEG01000010.1"/>
</dbReference>
<evidence type="ECO:0000256" key="6">
    <source>
        <dbReference type="ARBA" id="ARBA00022989"/>
    </source>
</evidence>
<comment type="caution">
    <text evidence="9">The sequence shown here is derived from an EMBL/GenBank/DDBJ whole genome shotgun (WGS) entry which is preliminary data.</text>
</comment>
<dbReference type="SUPFAM" id="SSF118215">
    <property type="entry name" value="Proton glutamate symport protein"/>
    <property type="match status" value="1"/>
</dbReference>
<feature type="transmembrane region" description="Helical" evidence="8">
    <location>
        <begin position="50"/>
        <end position="75"/>
    </location>
</feature>
<evidence type="ECO:0000256" key="7">
    <source>
        <dbReference type="ARBA" id="ARBA00023136"/>
    </source>
</evidence>
<dbReference type="GO" id="GO:0015293">
    <property type="term" value="F:symporter activity"/>
    <property type="evidence" value="ECO:0007669"/>
    <property type="project" value="UniProtKB-KW"/>
</dbReference>
<dbReference type="Pfam" id="PF00375">
    <property type="entry name" value="SDF"/>
    <property type="match status" value="1"/>
</dbReference>
<keyword evidence="3" id="KW-1003">Cell membrane</keyword>
<dbReference type="Gene3D" id="1.10.3860.10">
    <property type="entry name" value="Sodium:dicarboxylate symporter"/>
    <property type="match status" value="1"/>
</dbReference>
<feature type="transmembrane region" description="Helical" evidence="8">
    <location>
        <begin position="357"/>
        <end position="379"/>
    </location>
</feature>
<feature type="transmembrane region" description="Helical" evidence="8">
    <location>
        <begin position="87"/>
        <end position="109"/>
    </location>
</feature>
<evidence type="ECO:0000256" key="8">
    <source>
        <dbReference type="SAM" id="Phobius"/>
    </source>
</evidence>
<dbReference type="PANTHER" id="PTHR42865:SF7">
    <property type="entry name" value="PROTON_GLUTAMATE-ASPARTATE SYMPORTER"/>
    <property type="match status" value="1"/>
</dbReference>
<name>A0A0A6PT24_CLOBU</name>
<evidence type="ECO:0000256" key="4">
    <source>
        <dbReference type="ARBA" id="ARBA00022692"/>
    </source>
</evidence>
<dbReference type="PANTHER" id="PTHR42865">
    <property type="entry name" value="PROTON/GLUTAMATE-ASPARTATE SYMPORTER"/>
    <property type="match status" value="1"/>
</dbReference>
<accession>A0A0A6PT24</accession>
<dbReference type="GO" id="GO:0005886">
    <property type="term" value="C:plasma membrane"/>
    <property type="evidence" value="ECO:0007669"/>
    <property type="project" value="UniProtKB-SubCell"/>
</dbReference>
<feature type="transmembrane region" description="Helical" evidence="8">
    <location>
        <begin position="12"/>
        <end position="30"/>
    </location>
</feature>
<proteinExistence type="predicted"/>
<dbReference type="EMBL" id="LRDH01000113">
    <property type="protein sequence ID" value="PPV14081.1"/>
    <property type="molecule type" value="Genomic_DNA"/>
</dbReference>
<keyword evidence="5" id="KW-0769">Symport</keyword>
<dbReference type="FunFam" id="1.10.3860.10:FF:000001">
    <property type="entry name" value="C4-dicarboxylate transport protein"/>
    <property type="match status" value="1"/>
</dbReference>
<feature type="transmembrane region" description="Helical" evidence="8">
    <location>
        <begin position="223"/>
        <end position="249"/>
    </location>
</feature>
<organism evidence="9 10">
    <name type="scientific">Clostridium butyricum</name>
    <dbReference type="NCBI Taxonomy" id="1492"/>
    <lineage>
        <taxon>Bacteria</taxon>
        <taxon>Bacillati</taxon>
        <taxon>Bacillota</taxon>
        <taxon>Clostridia</taxon>
        <taxon>Eubacteriales</taxon>
        <taxon>Clostridiaceae</taxon>
        <taxon>Clostridium</taxon>
    </lineage>
</organism>
<keyword evidence="6 8" id="KW-1133">Transmembrane helix</keyword>
<reference evidence="9 10" key="1">
    <citation type="submission" date="2016-01" db="EMBL/GenBank/DDBJ databases">
        <title>Characterization of the Clostridium difficile lineages that are prevalent in Hong Kong and China.</title>
        <authorList>
            <person name="Kwok J.S.-L."/>
            <person name="Lam W.-Y."/>
            <person name="Ip M."/>
            <person name="Chan T.-F."/>
            <person name="Hawkey P.M."/>
            <person name="Tsui S.K.-W."/>
        </authorList>
    </citation>
    <scope>NUCLEOTIDE SEQUENCE [LARGE SCALE GENOMIC DNA]</scope>
    <source>
        <strain evidence="9 10">300064</strain>
    </source>
</reference>
<comment type="subcellular location">
    <subcellularLocation>
        <location evidence="1">Cell membrane</location>
        <topology evidence="1">Multi-pass membrane protein</topology>
    </subcellularLocation>
</comment>
<evidence type="ECO:0000256" key="5">
    <source>
        <dbReference type="ARBA" id="ARBA00022847"/>
    </source>
</evidence>
<dbReference type="InterPro" id="IPR001991">
    <property type="entry name" value="Na-dicarboxylate_symporter"/>
</dbReference>
<keyword evidence="7 8" id="KW-0472">Membrane</keyword>
<dbReference type="PRINTS" id="PR00173">
    <property type="entry name" value="EDTRNSPORT"/>
</dbReference>
<sequence length="419" mass="44340">MKSLLKDKTGQIMIGLILGIVLGLLIKLIPEGSFRDTFIVGGIIEFLGTGFINLIKMTVVPLVFISLVCGMSTFGDAKKLGRVGSKVISFYMITTGIAVTIALGIGLLLKPGSGLDLSSIMQGEYTIPESQSLIQVFLDMIPTNPIKAMAEGNMLQVIVFAVIIGFALNLIGEKGDPLVRLFNSANDCIMKVVDLVMILAPIGVCALISKTVFSVGFDSLFSIAKFIMVVAIGMVIHSFIIYGGLFKVLTRLPLAQFYKAYAKVAGVTFSTSSSNAALPLSMEAMEGLGVNRSIYSFSLPLGATINMDGTAIMQGVAVIFIAQVYNIDLSVGVLLSVILTAVLASVGTAGVPGVGMITLAMVLQSANLPLAGIALIIGFDRILDMMRTTVNVMGDCVCSVIVAKSEDELDEKKYSDYVA</sequence>
<protein>
    <submittedName>
        <fullName evidence="9">Sodium:dicarboxylate symporter</fullName>
    </submittedName>
</protein>
<evidence type="ECO:0000256" key="1">
    <source>
        <dbReference type="ARBA" id="ARBA00004651"/>
    </source>
</evidence>
<evidence type="ECO:0000313" key="10">
    <source>
        <dbReference type="Proteomes" id="UP000238081"/>
    </source>
</evidence>
<feature type="transmembrane region" description="Helical" evidence="8">
    <location>
        <begin position="329"/>
        <end position="351"/>
    </location>
</feature>
<evidence type="ECO:0000256" key="2">
    <source>
        <dbReference type="ARBA" id="ARBA00022448"/>
    </source>
</evidence>
<dbReference type="Proteomes" id="UP000238081">
    <property type="component" value="Unassembled WGS sequence"/>
</dbReference>
<dbReference type="GO" id="GO:0006835">
    <property type="term" value="P:dicarboxylic acid transport"/>
    <property type="evidence" value="ECO:0007669"/>
    <property type="project" value="TreeGrafter"/>
</dbReference>
<feature type="transmembrane region" description="Helical" evidence="8">
    <location>
        <begin position="154"/>
        <end position="171"/>
    </location>
</feature>
<evidence type="ECO:0000313" key="9">
    <source>
        <dbReference type="EMBL" id="PPV14081.1"/>
    </source>
</evidence>
<dbReference type="AlphaFoldDB" id="A0A0A6PT24"/>